<dbReference type="RefSeq" id="WP_350402179.1">
    <property type="nucleotide sequence ID" value="NZ_JBELOE010000228.1"/>
</dbReference>
<comment type="caution">
    <text evidence="1">The sequence shown here is derived from an EMBL/GenBank/DDBJ whole genome shotgun (WGS) entry which is preliminary data.</text>
</comment>
<evidence type="ECO:0000313" key="2">
    <source>
        <dbReference type="Proteomes" id="UP001467690"/>
    </source>
</evidence>
<evidence type="ECO:0000313" key="1">
    <source>
        <dbReference type="EMBL" id="MER2492717.1"/>
    </source>
</evidence>
<keyword evidence="2" id="KW-1185">Reference proteome</keyword>
<dbReference type="Proteomes" id="UP001467690">
    <property type="component" value="Unassembled WGS sequence"/>
</dbReference>
<reference evidence="1 2" key="1">
    <citation type="submission" date="2024-06" db="EMBL/GenBank/DDBJ databases">
        <authorList>
            <person name="Chen R.Y."/>
        </authorList>
    </citation>
    <scope>NUCLEOTIDE SEQUENCE [LARGE SCALE GENOMIC DNA]</scope>
    <source>
        <strain evidence="1 2">D2</strain>
    </source>
</reference>
<dbReference type="Gene3D" id="1.20.1290.10">
    <property type="entry name" value="AhpD-like"/>
    <property type="match status" value="1"/>
</dbReference>
<evidence type="ECO:0008006" key="3">
    <source>
        <dbReference type="Google" id="ProtNLM"/>
    </source>
</evidence>
<sequence length="87" mass="10036">MRQNFFSAQERATLAWTEALTKLTHNDNMDNLRTEMQRYFNDKQIVDITLAICNINSWNRFVAGFGADVGSYQSTATNQMLTRRGLI</sequence>
<dbReference type="SUPFAM" id="SSF69118">
    <property type="entry name" value="AhpD-like"/>
    <property type="match status" value="1"/>
</dbReference>
<dbReference type="EMBL" id="JBELOE010000228">
    <property type="protein sequence ID" value="MER2492717.1"/>
    <property type="molecule type" value="Genomic_DNA"/>
</dbReference>
<organism evidence="1 2">
    <name type="scientific">Catenovulum sediminis</name>
    <dbReference type="NCBI Taxonomy" id="1740262"/>
    <lineage>
        <taxon>Bacteria</taxon>
        <taxon>Pseudomonadati</taxon>
        <taxon>Pseudomonadota</taxon>
        <taxon>Gammaproteobacteria</taxon>
        <taxon>Alteromonadales</taxon>
        <taxon>Alteromonadaceae</taxon>
        <taxon>Catenovulum</taxon>
    </lineage>
</organism>
<accession>A0ABV1RJ00</accession>
<protein>
    <recommendedName>
        <fullName evidence="3">Carboxymuconolactone decarboxylase-like domain-containing protein</fullName>
    </recommendedName>
</protein>
<gene>
    <name evidence="1" type="ORF">ABS311_12600</name>
</gene>
<name>A0ABV1RJ00_9ALTE</name>
<dbReference type="InterPro" id="IPR029032">
    <property type="entry name" value="AhpD-like"/>
</dbReference>
<proteinExistence type="predicted"/>